<reference evidence="1" key="1">
    <citation type="submission" date="2020-11" db="EMBL/GenBank/DDBJ databases">
        <authorList>
            <consortium name="DOE Joint Genome Institute"/>
            <person name="Ahrendt S."/>
            <person name="Riley R."/>
            <person name="Andreopoulos W."/>
            <person name="Labutti K."/>
            <person name="Pangilinan J."/>
            <person name="Ruiz-Duenas F.J."/>
            <person name="Barrasa J.M."/>
            <person name="Sanchez-Garcia M."/>
            <person name="Camarero S."/>
            <person name="Miyauchi S."/>
            <person name="Serrano A."/>
            <person name="Linde D."/>
            <person name="Babiker R."/>
            <person name="Drula E."/>
            <person name="Ayuso-Fernandez I."/>
            <person name="Pacheco R."/>
            <person name="Padilla G."/>
            <person name="Ferreira P."/>
            <person name="Barriuso J."/>
            <person name="Kellner H."/>
            <person name="Castanera R."/>
            <person name="Alfaro M."/>
            <person name="Ramirez L."/>
            <person name="Pisabarro A.G."/>
            <person name="Kuo A."/>
            <person name="Tritt A."/>
            <person name="Lipzen A."/>
            <person name="He G."/>
            <person name="Yan M."/>
            <person name="Ng V."/>
            <person name="Cullen D."/>
            <person name="Martin F."/>
            <person name="Rosso M.-N."/>
            <person name="Henrissat B."/>
            <person name="Hibbett D."/>
            <person name="Martinez A.T."/>
            <person name="Grigoriev I.V."/>
        </authorList>
    </citation>
    <scope>NUCLEOTIDE SEQUENCE</scope>
    <source>
        <strain evidence="1">CBS 506.95</strain>
    </source>
</reference>
<dbReference type="OrthoDB" id="3155440at2759"/>
<accession>A0A9P6EJ79</accession>
<comment type="caution">
    <text evidence="1">The sequence shown here is derived from an EMBL/GenBank/DDBJ whole genome shotgun (WGS) entry which is preliminary data.</text>
</comment>
<dbReference type="Gene3D" id="3.80.10.10">
    <property type="entry name" value="Ribonuclease Inhibitor"/>
    <property type="match status" value="1"/>
</dbReference>
<dbReference type="EMBL" id="MU157838">
    <property type="protein sequence ID" value="KAF9530696.1"/>
    <property type="molecule type" value="Genomic_DNA"/>
</dbReference>
<evidence type="ECO:0000313" key="1">
    <source>
        <dbReference type="EMBL" id="KAF9530696.1"/>
    </source>
</evidence>
<dbReference type="AlphaFoldDB" id="A0A9P6EJ79"/>
<name>A0A9P6EJ79_9AGAR</name>
<sequence length="709" mass="80804">MRLPAMKDFLTPVGTPFSLANDPSTPNSQGHAHYFAESHRHAVPAEYLVPEGAFGTPNDRLHLAKLQINAGRSHVEAQEPQCPLEALPTEIISLILELGYFNPAPLPPDADFRELALAISFHLRNIALQTPSLWSVVRLTPGNVSNELDFLPVYLPRSKGYPLHVHLDCLWQPEVTDRIMDHLKPHSTHLGHLSVTTGNDHVLQSLQITNAPFLTALSLRFFSKERRTSLPSPIFNNSLPRLKYLRLHNVDLNMVYFSLHTLQTLEIRGHGIWPTFSRLADMLGGSTSLQRLTLHVKPERVLHQVQEFSQDAAELSRLEQNRVYLPNLLRFEVFTSEWLTKEICELVQLFNCPKLEGFILRDASNAIEETPNTVIAYSQLPSSHVRAYETNHVLAEGVNSSPFFTNHPNRLLWVNRGNLYHACRAMTYSMESKLTTLELHRAFFPSLVETKEAFSSLKSLSYLSIFEFSATEHLSSMMDFTDLNEVHWESFVGILVIPSLKQLFLDFWRNDCEYPGDIGMGVKHFINLFHVAGLSSLVLKGMKEVHWFEVNEAFHDINKFPHLTSLKLIGNPNSFPFDLHSPRVNPTRTFPMLESLSLHDLVSNNITRLFTLPQTVQESDGLDIWPNLTTFTVTNDPLSSKPLLHRAIIKRRSIDRPIRQLFLDEPFTRNQESLLWMKEHVDSLRIIKWFSGSALALPIGDDDEENSPL</sequence>
<organism evidence="1 2">
    <name type="scientific">Crepidotus variabilis</name>
    <dbReference type="NCBI Taxonomy" id="179855"/>
    <lineage>
        <taxon>Eukaryota</taxon>
        <taxon>Fungi</taxon>
        <taxon>Dikarya</taxon>
        <taxon>Basidiomycota</taxon>
        <taxon>Agaricomycotina</taxon>
        <taxon>Agaricomycetes</taxon>
        <taxon>Agaricomycetidae</taxon>
        <taxon>Agaricales</taxon>
        <taxon>Agaricineae</taxon>
        <taxon>Crepidotaceae</taxon>
        <taxon>Crepidotus</taxon>
    </lineage>
</organism>
<proteinExistence type="predicted"/>
<dbReference type="Proteomes" id="UP000807306">
    <property type="component" value="Unassembled WGS sequence"/>
</dbReference>
<dbReference type="SUPFAM" id="SSF52047">
    <property type="entry name" value="RNI-like"/>
    <property type="match status" value="1"/>
</dbReference>
<protein>
    <submittedName>
        <fullName evidence="1">Uncharacterized protein</fullName>
    </submittedName>
</protein>
<keyword evidence="2" id="KW-1185">Reference proteome</keyword>
<evidence type="ECO:0000313" key="2">
    <source>
        <dbReference type="Proteomes" id="UP000807306"/>
    </source>
</evidence>
<gene>
    <name evidence="1" type="ORF">CPB83DRAFT_881946</name>
</gene>
<dbReference type="InterPro" id="IPR032675">
    <property type="entry name" value="LRR_dom_sf"/>
</dbReference>